<dbReference type="KEGG" id="phb:HYN04_03250"/>
<protein>
    <recommendedName>
        <fullName evidence="4">HTH tetR-type domain-containing protein</fullName>
    </recommendedName>
</protein>
<dbReference type="Gene3D" id="1.10.10.60">
    <property type="entry name" value="Homeodomain-like"/>
    <property type="match status" value="1"/>
</dbReference>
<evidence type="ECO:0000256" key="3">
    <source>
        <dbReference type="SAM" id="MobiDB-lite"/>
    </source>
</evidence>
<dbReference type="Pfam" id="PF00440">
    <property type="entry name" value="TetR_N"/>
    <property type="match status" value="1"/>
</dbReference>
<feature type="region of interest" description="Disordered" evidence="3">
    <location>
        <begin position="13"/>
        <end position="33"/>
    </location>
</feature>
<evidence type="ECO:0000313" key="6">
    <source>
        <dbReference type="Proteomes" id="UP000247763"/>
    </source>
</evidence>
<dbReference type="Gene3D" id="1.10.357.10">
    <property type="entry name" value="Tetracycline Repressor, domain 2"/>
    <property type="match status" value="1"/>
</dbReference>
<feature type="DNA-binding region" description="H-T-H motif" evidence="2">
    <location>
        <begin position="95"/>
        <end position="114"/>
    </location>
</feature>
<evidence type="ECO:0000256" key="1">
    <source>
        <dbReference type="ARBA" id="ARBA00023125"/>
    </source>
</evidence>
<evidence type="ECO:0000256" key="2">
    <source>
        <dbReference type="PROSITE-ProRule" id="PRU00335"/>
    </source>
</evidence>
<reference evidence="6" key="1">
    <citation type="submission" date="2018-05" db="EMBL/GenBank/DDBJ databases">
        <title>Genome sequencing of Phenylobacterium sp. HYN0004.</title>
        <authorList>
            <person name="Yi H."/>
            <person name="Baek C."/>
        </authorList>
    </citation>
    <scope>NUCLEOTIDE SEQUENCE [LARGE SCALE GENOMIC DNA]</scope>
    <source>
        <strain evidence="6">HYN0004</strain>
    </source>
</reference>
<dbReference type="EMBL" id="CP029479">
    <property type="protein sequence ID" value="AWM76862.1"/>
    <property type="molecule type" value="Genomic_DNA"/>
</dbReference>
<dbReference type="GO" id="GO:0003677">
    <property type="term" value="F:DNA binding"/>
    <property type="evidence" value="ECO:0007669"/>
    <property type="project" value="UniProtKB-UniRule"/>
</dbReference>
<dbReference type="InterPro" id="IPR009057">
    <property type="entry name" value="Homeodomain-like_sf"/>
</dbReference>
<evidence type="ECO:0000259" key="4">
    <source>
        <dbReference type="PROSITE" id="PS50977"/>
    </source>
</evidence>
<dbReference type="InterPro" id="IPR001647">
    <property type="entry name" value="HTH_TetR"/>
</dbReference>
<dbReference type="Proteomes" id="UP000247763">
    <property type="component" value="Chromosome"/>
</dbReference>
<feature type="domain" description="HTH tetR-type" evidence="4">
    <location>
        <begin position="72"/>
        <end position="132"/>
    </location>
</feature>
<accession>A0A2Z3HNL1</accession>
<dbReference type="AlphaFoldDB" id="A0A2Z3HNL1"/>
<keyword evidence="1 2" id="KW-0238">DNA-binding</keyword>
<sequence>MVLSPSAPGIRRAFGASLPRRSRGARPAPASRRRRRCVRALIEGLGSFRKGLGEDQMTPPQGRSLLTDGDEAAFSGRLLALARRTALEEGAGALSTVRLAREAGVPKLTVEKRFRTRADLLAALQADILVEAAEALVDALGGMSPRRPQALETLCRLWVAHWLDHPALFRVAFPEGAAPPRTGPRDPLAPLAPYFEEGLDGEGGRARADLLLCALHGIVQAQLGPRPGDWTEPGELVALAVDAARA</sequence>
<keyword evidence="6" id="KW-1185">Reference proteome</keyword>
<evidence type="ECO:0000313" key="5">
    <source>
        <dbReference type="EMBL" id="AWM76862.1"/>
    </source>
</evidence>
<name>A0A2Z3HNL1_9CAUL</name>
<gene>
    <name evidence="5" type="ORF">HYN04_03250</name>
</gene>
<dbReference type="SUPFAM" id="SSF46689">
    <property type="entry name" value="Homeodomain-like"/>
    <property type="match status" value="1"/>
</dbReference>
<organism evidence="5 6">
    <name type="scientific">Phenylobacterium parvum</name>
    <dbReference type="NCBI Taxonomy" id="2201350"/>
    <lineage>
        <taxon>Bacteria</taxon>
        <taxon>Pseudomonadati</taxon>
        <taxon>Pseudomonadota</taxon>
        <taxon>Alphaproteobacteria</taxon>
        <taxon>Caulobacterales</taxon>
        <taxon>Caulobacteraceae</taxon>
        <taxon>Phenylobacterium</taxon>
    </lineage>
</organism>
<dbReference type="PROSITE" id="PS50977">
    <property type="entry name" value="HTH_TETR_2"/>
    <property type="match status" value="1"/>
</dbReference>
<proteinExistence type="predicted"/>